<organism evidence="6 7">
    <name type="scientific">Crassostrea virginica</name>
    <name type="common">Eastern oyster</name>
    <dbReference type="NCBI Taxonomy" id="6565"/>
    <lineage>
        <taxon>Eukaryota</taxon>
        <taxon>Metazoa</taxon>
        <taxon>Spiralia</taxon>
        <taxon>Lophotrochozoa</taxon>
        <taxon>Mollusca</taxon>
        <taxon>Bivalvia</taxon>
        <taxon>Autobranchia</taxon>
        <taxon>Pteriomorphia</taxon>
        <taxon>Ostreida</taxon>
        <taxon>Ostreoidea</taxon>
        <taxon>Ostreidae</taxon>
        <taxon>Crassostrea</taxon>
    </lineage>
</organism>
<dbReference type="InterPro" id="IPR006703">
    <property type="entry name" value="G_AIG1"/>
</dbReference>
<dbReference type="SUPFAM" id="SSF52540">
    <property type="entry name" value="P-loop containing nucleoside triphosphate hydrolases"/>
    <property type="match status" value="1"/>
</dbReference>
<dbReference type="GeneID" id="111111454"/>
<dbReference type="InterPro" id="IPR013761">
    <property type="entry name" value="SAM/pointed_sf"/>
</dbReference>
<dbReference type="KEGG" id="cvn:111111454"/>
<dbReference type="SUPFAM" id="SSF47769">
    <property type="entry name" value="SAM/Pointed domain"/>
    <property type="match status" value="1"/>
</dbReference>
<feature type="coiled-coil region" evidence="4">
    <location>
        <begin position="320"/>
        <end position="402"/>
    </location>
</feature>
<dbReference type="InterPro" id="IPR001660">
    <property type="entry name" value="SAM"/>
</dbReference>
<keyword evidence="6" id="KW-1185">Reference proteome</keyword>
<evidence type="ECO:0000259" key="5">
    <source>
        <dbReference type="PROSITE" id="PS51720"/>
    </source>
</evidence>
<keyword evidence="2" id="KW-0547">Nucleotide-binding</keyword>
<dbReference type="GO" id="GO:0005525">
    <property type="term" value="F:GTP binding"/>
    <property type="evidence" value="ECO:0007669"/>
    <property type="project" value="UniProtKB-KW"/>
</dbReference>
<evidence type="ECO:0000256" key="4">
    <source>
        <dbReference type="SAM" id="Coils"/>
    </source>
</evidence>
<dbReference type="Pfam" id="PF00536">
    <property type="entry name" value="SAM_1"/>
    <property type="match status" value="1"/>
</dbReference>
<keyword evidence="4" id="KW-0175">Coiled coil</keyword>
<dbReference type="CDD" id="cd01852">
    <property type="entry name" value="AIG1"/>
    <property type="match status" value="1"/>
</dbReference>
<dbReference type="OrthoDB" id="431287at2759"/>
<gene>
    <name evidence="7" type="primary">LOC111111454</name>
</gene>
<dbReference type="InterPro" id="IPR045058">
    <property type="entry name" value="GIMA/IAN/Toc"/>
</dbReference>
<evidence type="ECO:0000256" key="3">
    <source>
        <dbReference type="ARBA" id="ARBA00023134"/>
    </source>
</evidence>
<protein>
    <submittedName>
        <fullName evidence="7">GTPase IMAP family member 7-like</fullName>
    </submittedName>
</protein>
<reference evidence="7" key="1">
    <citation type="submission" date="2025-08" db="UniProtKB">
        <authorList>
            <consortium name="RefSeq"/>
        </authorList>
    </citation>
    <scope>IDENTIFICATION</scope>
    <source>
        <tissue evidence="7">Whole sample</tissue>
    </source>
</reference>
<keyword evidence="3" id="KW-0342">GTP-binding</keyword>
<dbReference type="AlphaFoldDB" id="A0A8B8BLF6"/>
<evidence type="ECO:0000313" key="6">
    <source>
        <dbReference type="Proteomes" id="UP000694844"/>
    </source>
</evidence>
<dbReference type="PROSITE" id="PS51720">
    <property type="entry name" value="G_AIG1"/>
    <property type="match status" value="1"/>
</dbReference>
<evidence type="ECO:0000256" key="1">
    <source>
        <dbReference type="ARBA" id="ARBA00008535"/>
    </source>
</evidence>
<accession>A0A8B8BLF6</accession>
<name>A0A8B8BLF6_CRAVI</name>
<proteinExistence type="inferred from homology"/>
<dbReference type="PANTHER" id="PTHR10903">
    <property type="entry name" value="GTPASE, IMAP FAMILY MEMBER-RELATED"/>
    <property type="match status" value="1"/>
</dbReference>
<evidence type="ECO:0000313" key="7">
    <source>
        <dbReference type="RefSeq" id="XP_022304158.1"/>
    </source>
</evidence>
<dbReference type="PANTHER" id="PTHR10903:SF184">
    <property type="entry name" value="GTP-BINDING PROTEIN A"/>
    <property type="match status" value="1"/>
</dbReference>
<sequence length="520" mass="60697">MTTLKMEKNIFICTTFGVSDDLYDIESLYHSFLLTFCEIKMEKKTIESFLKSIGLETYIGKFKGEDIEMETLIDLPDDLLNKILEELKLNLGTRLKIKKELKKISPEKSSYSTASQFYDEEIRIVLLGKTGCGKSATGNSIFGKRRFISHSSASSVTRTCCFKTEFRFNKKIVIVDTPGFFDTKQSNKIIQDEISKCITLSSPGPHAFILVLSISNRFTEEEQQTIEQFVNQFGNDVYKYFIVLFTRKEDLDRDNVSLVEHIRKSPVELINFIEKCGKRAVAFDNTLKDEASERQVKELLDLISQNVAKNGGRWYTDQMFKEAEEDIKKMEEKKMKETEEKRKEELKAIEERIEGKYSRISEIEKTKLMQVQNELENLHQSKREKEKEVEDLRKNFESFKKQHEMSSGEERERFQQTLDSLTQTLTATIEAQNERTRKIEELQEAKDKSEEIYEEIRKIQLEERERAKLEYTKIEREKARDDVKEYISENGFFSSLVDFGIKIGSKLLDLLLDSDDTPLP</sequence>
<dbReference type="Proteomes" id="UP000694844">
    <property type="component" value="Chromosome 9"/>
</dbReference>
<dbReference type="Gene3D" id="1.10.150.50">
    <property type="entry name" value="Transcription Factor, Ets-1"/>
    <property type="match status" value="1"/>
</dbReference>
<dbReference type="Gene3D" id="3.40.50.300">
    <property type="entry name" value="P-loop containing nucleotide triphosphate hydrolases"/>
    <property type="match status" value="1"/>
</dbReference>
<dbReference type="Pfam" id="PF04548">
    <property type="entry name" value="AIG1"/>
    <property type="match status" value="1"/>
</dbReference>
<feature type="coiled-coil region" evidence="4">
    <location>
        <begin position="428"/>
        <end position="477"/>
    </location>
</feature>
<dbReference type="RefSeq" id="XP_022304158.1">
    <property type="nucleotide sequence ID" value="XM_022448450.1"/>
</dbReference>
<comment type="similarity">
    <text evidence="1">Belongs to the TRAFAC class TrmE-Era-EngA-EngB-Septin-like GTPase superfamily. AIG1/Toc34/Toc159-like paraseptin GTPase family. IAN subfamily.</text>
</comment>
<evidence type="ECO:0000256" key="2">
    <source>
        <dbReference type="ARBA" id="ARBA00022741"/>
    </source>
</evidence>
<dbReference type="InterPro" id="IPR027417">
    <property type="entry name" value="P-loop_NTPase"/>
</dbReference>
<feature type="domain" description="AIG1-type G" evidence="5">
    <location>
        <begin position="119"/>
        <end position="324"/>
    </location>
</feature>
<dbReference type="FunFam" id="3.40.50.300:FF:000366">
    <property type="entry name" value="GTPase, IMAP family member 2"/>
    <property type="match status" value="1"/>
</dbReference>